<name>A0A2S9YWN2_9BACT</name>
<gene>
    <name evidence="2" type="ORF">ENSA7_07420</name>
</gene>
<proteinExistence type="predicted"/>
<protein>
    <submittedName>
        <fullName evidence="2">Uncharacterized protein</fullName>
    </submittedName>
</protein>
<evidence type="ECO:0000313" key="2">
    <source>
        <dbReference type="EMBL" id="PRQ09500.1"/>
    </source>
</evidence>
<organism evidence="2 3">
    <name type="scientific">Enhygromyxa salina</name>
    <dbReference type="NCBI Taxonomy" id="215803"/>
    <lineage>
        <taxon>Bacteria</taxon>
        <taxon>Pseudomonadati</taxon>
        <taxon>Myxococcota</taxon>
        <taxon>Polyangia</taxon>
        <taxon>Nannocystales</taxon>
        <taxon>Nannocystaceae</taxon>
        <taxon>Enhygromyxa</taxon>
    </lineage>
</organism>
<dbReference type="PROSITE" id="PS51257">
    <property type="entry name" value="PROKAR_LIPOPROTEIN"/>
    <property type="match status" value="1"/>
</dbReference>
<feature type="coiled-coil region" evidence="1">
    <location>
        <begin position="56"/>
        <end position="83"/>
    </location>
</feature>
<dbReference type="EMBL" id="PVNL01000019">
    <property type="protein sequence ID" value="PRQ09500.1"/>
    <property type="molecule type" value="Genomic_DNA"/>
</dbReference>
<comment type="caution">
    <text evidence="2">The sequence shown here is derived from an EMBL/GenBank/DDBJ whole genome shotgun (WGS) entry which is preliminary data.</text>
</comment>
<evidence type="ECO:0000313" key="3">
    <source>
        <dbReference type="Proteomes" id="UP000238823"/>
    </source>
</evidence>
<reference evidence="2 3" key="1">
    <citation type="submission" date="2018-03" db="EMBL/GenBank/DDBJ databases">
        <title>Draft Genome Sequences of the Obligatory Marine Myxobacteria Enhygromyxa salina SWB007.</title>
        <authorList>
            <person name="Poehlein A."/>
            <person name="Moghaddam J.A."/>
            <person name="Harms H."/>
            <person name="Alanjari M."/>
            <person name="Koenig G.M."/>
            <person name="Daniel R."/>
            <person name="Schaeberle T.F."/>
        </authorList>
    </citation>
    <scope>NUCLEOTIDE SEQUENCE [LARGE SCALE GENOMIC DNA]</scope>
    <source>
        <strain evidence="2 3">SWB007</strain>
    </source>
</reference>
<evidence type="ECO:0000256" key="1">
    <source>
        <dbReference type="SAM" id="Coils"/>
    </source>
</evidence>
<sequence>MHRGMNGTAAVFAVVLAGCSSASGQARLSQLETQAQEDDEIIVGLSERVAAFERTVDELVDLYQQASDTLEAAEHKYELARRSGDASSQAFQRAASDYEVASRRWRLVTITLLAAANWDYAGHLCHTRMTTAAYRKKLRKEGIDLDGLDADHGLPKSRGGADHPLNYRMIDSSLNRSLGNDVMRKLMEHPLHILRGTAVSALMRLRCSPRL</sequence>
<dbReference type="Proteomes" id="UP000238823">
    <property type="component" value="Unassembled WGS sequence"/>
</dbReference>
<dbReference type="AlphaFoldDB" id="A0A2S9YWN2"/>
<keyword evidence="1" id="KW-0175">Coiled coil</keyword>
<accession>A0A2S9YWN2</accession>